<dbReference type="Proteomes" id="UP001078443">
    <property type="component" value="Unassembled WGS sequence"/>
</dbReference>
<dbReference type="GO" id="GO:0003746">
    <property type="term" value="F:translation elongation factor activity"/>
    <property type="evidence" value="ECO:0007669"/>
    <property type="project" value="UniProtKB-KW"/>
</dbReference>
<accession>A0ABT4CZQ1</accession>
<dbReference type="InterPro" id="IPR001437">
    <property type="entry name" value="Tscrpt_elong_fac_GreA/B_C"/>
</dbReference>
<keyword evidence="5" id="KW-0251">Elongation factor</keyword>
<evidence type="ECO:0000259" key="4">
    <source>
        <dbReference type="Pfam" id="PF03449"/>
    </source>
</evidence>
<dbReference type="InterPro" id="IPR023459">
    <property type="entry name" value="Tscrpt_elong_fac_GreA/B_fam"/>
</dbReference>
<evidence type="ECO:0000259" key="3">
    <source>
        <dbReference type="Pfam" id="PF01272"/>
    </source>
</evidence>
<dbReference type="EMBL" id="JAPQER010000002">
    <property type="protein sequence ID" value="MCY6483862.1"/>
    <property type="molecule type" value="Genomic_DNA"/>
</dbReference>
<dbReference type="PANTHER" id="PTHR30437">
    <property type="entry name" value="TRANSCRIPTION ELONGATION FACTOR GREA"/>
    <property type="match status" value="1"/>
</dbReference>
<proteinExistence type="predicted"/>
<dbReference type="InterPro" id="IPR036953">
    <property type="entry name" value="GreA/GreB_C_sf"/>
</dbReference>
<dbReference type="Pfam" id="PF03449">
    <property type="entry name" value="GreA_GreB_N"/>
    <property type="match status" value="1"/>
</dbReference>
<evidence type="ECO:0000256" key="1">
    <source>
        <dbReference type="ARBA" id="ARBA00023015"/>
    </source>
</evidence>
<sequence length="149" mass="17245">MRRHMTKEEFNLIEEEYEYRNTTLRMQIAKEKMIAAQFGDRSENAEYKAAKQRYYQNNKRLGFLRRLMNSAIIVSKIVDKDVIGVGDRVKLKLNNELMTIRLVTTVGLDVLEEDMVSIDSAVGKLIRGKRVSDTINSTDFKIVIIGLEK</sequence>
<evidence type="ECO:0000256" key="2">
    <source>
        <dbReference type="ARBA" id="ARBA00023163"/>
    </source>
</evidence>
<dbReference type="Pfam" id="PF01272">
    <property type="entry name" value="GreA_GreB"/>
    <property type="match status" value="1"/>
</dbReference>
<dbReference type="PANTHER" id="PTHR30437:SF4">
    <property type="entry name" value="TRANSCRIPTION ELONGATION FACTOR GREA"/>
    <property type="match status" value="1"/>
</dbReference>
<dbReference type="SUPFAM" id="SSF46557">
    <property type="entry name" value="GreA transcript cleavage protein, N-terminal domain"/>
    <property type="match status" value="1"/>
</dbReference>
<reference evidence="5" key="1">
    <citation type="submission" date="2022-12" db="EMBL/GenBank/DDBJ databases">
        <authorList>
            <person name="Wang J."/>
        </authorList>
    </citation>
    <scope>NUCLEOTIDE SEQUENCE</scope>
    <source>
        <strain evidence="5">HY-45-18</strain>
    </source>
</reference>
<feature type="domain" description="Transcription elongation factor GreA/GreB C-terminal" evidence="3">
    <location>
        <begin position="79"/>
        <end position="136"/>
    </location>
</feature>
<dbReference type="RefSeq" id="WP_268040137.1">
    <property type="nucleotide sequence ID" value="NZ_JAPQER010000002.1"/>
</dbReference>
<protein>
    <submittedName>
        <fullName evidence="5">GreA/GreB family elongation factor</fullName>
    </submittedName>
</protein>
<keyword evidence="2" id="KW-0804">Transcription</keyword>
<name>A0ABT4CZQ1_9CLOT</name>
<dbReference type="PIRSF" id="PIRSF006092">
    <property type="entry name" value="GreA_GreB"/>
    <property type="match status" value="1"/>
</dbReference>
<organism evidence="5 6">
    <name type="scientific">Clostridium aestuarii</name>
    <dbReference type="NCBI Taxonomy" id="338193"/>
    <lineage>
        <taxon>Bacteria</taxon>
        <taxon>Bacillati</taxon>
        <taxon>Bacillota</taxon>
        <taxon>Clostridia</taxon>
        <taxon>Eubacteriales</taxon>
        <taxon>Clostridiaceae</taxon>
        <taxon>Clostridium</taxon>
    </lineage>
</organism>
<evidence type="ECO:0000313" key="5">
    <source>
        <dbReference type="EMBL" id="MCY6483862.1"/>
    </source>
</evidence>
<gene>
    <name evidence="5" type="ORF">OW763_05800</name>
</gene>
<dbReference type="Gene3D" id="1.10.287.180">
    <property type="entry name" value="Transcription elongation factor, GreA/GreB, N-terminal domain"/>
    <property type="match status" value="1"/>
</dbReference>
<keyword evidence="1" id="KW-0805">Transcription regulation</keyword>
<dbReference type="SUPFAM" id="SSF54534">
    <property type="entry name" value="FKBP-like"/>
    <property type="match status" value="1"/>
</dbReference>
<dbReference type="Gene3D" id="3.10.50.30">
    <property type="entry name" value="Transcription elongation factor, GreA/GreB, C-terminal domain"/>
    <property type="match status" value="1"/>
</dbReference>
<feature type="domain" description="Transcription elongation factor GreA/GreB N-terminal" evidence="4">
    <location>
        <begin position="5"/>
        <end position="73"/>
    </location>
</feature>
<comment type="caution">
    <text evidence="5">The sequence shown here is derived from an EMBL/GenBank/DDBJ whole genome shotgun (WGS) entry which is preliminary data.</text>
</comment>
<evidence type="ECO:0000313" key="6">
    <source>
        <dbReference type="Proteomes" id="UP001078443"/>
    </source>
</evidence>
<keyword evidence="5" id="KW-0648">Protein biosynthesis</keyword>
<dbReference type="InterPro" id="IPR022691">
    <property type="entry name" value="Tscrpt_elong_fac_GreA/B_N"/>
</dbReference>
<keyword evidence="6" id="KW-1185">Reference proteome</keyword>
<dbReference type="InterPro" id="IPR036805">
    <property type="entry name" value="Tscrpt_elong_fac_GreA/B_N_sf"/>
</dbReference>